<evidence type="ECO:0000313" key="24">
    <source>
        <dbReference type="Proteomes" id="UP000002012"/>
    </source>
</evidence>
<evidence type="ECO:0000313" key="23">
    <source>
        <dbReference type="EMBL" id="ADD68821.1"/>
    </source>
</evidence>
<dbReference type="KEGG" id="dap:Dacet_2058"/>
<comment type="catalytic activity">
    <reaction evidence="1">
        <text>ATP + protein L-histidine = ADP + protein N-phospho-L-histidine.</text>
        <dbReference type="EC" id="2.7.13.3"/>
    </reaction>
</comment>
<keyword evidence="9 23" id="KW-0418">Kinase</keyword>
<gene>
    <name evidence="23" type="ordered locus">Dacet_2058</name>
</gene>
<evidence type="ECO:0000256" key="14">
    <source>
        <dbReference type="ARBA" id="ARBA00064003"/>
    </source>
</evidence>
<accession>D4H1R1</accession>
<evidence type="ECO:0000256" key="8">
    <source>
        <dbReference type="ARBA" id="ARBA00022741"/>
    </source>
</evidence>
<feature type="transmembrane region" description="Helical" evidence="19">
    <location>
        <begin position="171"/>
        <end position="190"/>
    </location>
</feature>
<dbReference type="SMART" id="SM00387">
    <property type="entry name" value="HATPase_c"/>
    <property type="match status" value="1"/>
</dbReference>
<evidence type="ECO:0000256" key="6">
    <source>
        <dbReference type="ARBA" id="ARBA00022679"/>
    </source>
</evidence>
<keyword evidence="11 19" id="KW-1133">Transmembrane helix</keyword>
<keyword evidence="6" id="KW-0808">Transferase</keyword>
<evidence type="ECO:0000256" key="1">
    <source>
        <dbReference type="ARBA" id="ARBA00000085"/>
    </source>
</evidence>
<evidence type="ECO:0000256" key="5">
    <source>
        <dbReference type="ARBA" id="ARBA00022553"/>
    </source>
</evidence>
<dbReference type="PRINTS" id="PR00344">
    <property type="entry name" value="BCTRLSENSOR"/>
</dbReference>
<dbReference type="OrthoDB" id="5290456at2"/>
<evidence type="ECO:0000259" key="20">
    <source>
        <dbReference type="PROSITE" id="PS50109"/>
    </source>
</evidence>
<dbReference type="eggNOG" id="COG2198">
    <property type="taxonomic scope" value="Bacteria"/>
</dbReference>
<dbReference type="InterPro" id="IPR003594">
    <property type="entry name" value="HATPase_dom"/>
</dbReference>
<feature type="domain" description="Response regulatory" evidence="21">
    <location>
        <begin position="516"/>
        <end position="641"/>
    </location>
</feature>
<keyword evidence="7 19" id="KW-0812">Transmembrane</keyword>
<dbReference type="Pfam" id="PF00512">
    <property type="entry name" value="HisKA"/>
    <property type="match status" value="1"/>
</dbReference>
<dbReference type="SUPFAM" id="SSF55874">
    <property type="entry name" value="ATPase domain of HSP90 chaperone/DNA topoisomerase II/histidine kinase"/>
    <property type="match status" value="1"/>
</dbReference>
<evidence type="ECO:0000256" key="11">
    <source>
        <dbReference type="ARBA" id="ARBA00022989"/>
    </source>
</evidence>
<dbReference type="Proteomes" id="UP000002012">
    <property type="component" value="Chromosome"/>
</dbReference>
<dbReference type="EMBL" id="CP001968">
    <property type="protein sequence ID" value="ADD68821.1"/>
    <property type="molecule type" value="Genomic_DNA"/>
</dbReference>
<keyword evidence="10" id="KW-0067">ATP-binding</keyword>
<dbReference type="eggNOG" id="COG2205">
    <property type="taxonomic scope" value="Bacteria"/>
</dbReference>
<dbReference type="Pfam" id="PF00072">
    <property type="entry name" value="Response_reg"/>
    <property type="match status" value="2"/>
</dbReference>
<dbReference type="HOGENOM" id="CLU_000445_104_15_0"/>
<dbReference type="SUPFAM" id="SSF47384">
    <property type="entry name" value="Homodimeric domain of signal transducing histidine kinase"/>
    <property type="match status" value="1"/>
</dbReference>
<dbReference type="FunCoup" id="D4H1R1">
    <property type="interactions" value="278"/>
</dbReference>
<dbReference type="PaxDb" id="522772-Dacet_2058"/>
<dbReference type="InterPro" id="IPR036890">
    <property type="entry name" value="HATPase_C_sf"/>
</dbReference>
<dbReference type="PROSITE" id="PS50110">
    <property type="entry name" value="RESPONSE_REGULATORY"/>
    <property type="match status" value="2"/>
</dbReference>
<protein>
    <recommendedName>
        <fullName evidence="15">Sensory/regulatory protein RpfC</fullName>
        <ecNumber evidence="3">2.7.13.3</ecNumber>
    </recommendedName>
</protein>
<dbReference type="InterPro" id="IPR005467">
    <property type="entry name" value="His_kinase_dom"/>
</dbReference>
<dbReference type="GO" id="GO:0005524">
    <property type="term" value="F:ATP binding"/>
    <property type="evidence" value="ECO:0007669"/>
    <property type="project" value="UniProtKB-KW"/>
</dbReference>
<keyword evidence="24" id="KW-1185">Reference proteome</keyword>
<proteinExistence type="predicted"/>
<evidence type="ECO:0000256" key="15">
    <source>
        <dbReference type="ARBA" id="ARBA00068150"/>
    </source>
</evidence>
<name>D4H1R1_DENA2</name>
<keyword evidence="12" id="KW-0902">Two-component regulatory system</keyword>
<dbReference type="EC" id="2.7.13.3" evidence="3"/>
<feature type="domain" description="HPt" evidence="22">
    <location>
        <begin position="823"/>
        <end position="916"/>
    </location>
</feature>
<dbReference type="InterPro" id="IPR008207">
    <property type="entry name" value="Sig_transdc_His_kin_Hpt_dom"/>
</dbReference>
<dbReference type="STRING" id="522772.Dacet_2058"/>
<dbReference type="FunFam" id="1.10.287.130:FF:000002">
    <property type="entry name" value="Two-component osmosensing histidine kinase"/>
    <property type="match status" value="1"/>
</dbReference>
<dbReference type="InterPro" id="IPR004358">
    <property type="entry name" value="Sig_transdc_His_kin-like_C"/>
</dbReference>
<dbReference type="Gene3D" id="3.40.50.2300">
    <property type="match status" value="2"/>
</dbReference>
<dbReference type="InterPro" id="IPR036097">
    <property type="entry name" value="HisK_dim/P_sf"/>
</dbReference>
<evidence type="ECO:0000256" key="13">
    <source>
        <dbReference type="ARBA" id="ARBA00023136"/>
    </source>
</evidence>
<dbReference type="InterPro" id="IPR036641">
    <property type="entry name" value="HPT_dom_sf"/>
</dbReference>
<dbReference type="InterPro" id="IPR003661">
    <property type="entry name" value="HisK_dim/P_dom"/>
</dbReference>
<reference evidence="23 24" key="1">
    <citation type="journal article" date="2010" name="Stand. Genomic Sci.">
        <title>Complete genome sequence of Denitrovibrio acetiphilus type strain (N2460).</title>
        <authorList>
            <person name="Kiss H."/>
            <person name="Lang E."/>
            <person name="Lapidus A."/>
            <person name="Copeland A."/>
            <person name="Nolan M."/>
            <person name="Glavina Del Rio T."/>
            <person name="Chen F."/>
            <person name="Lucas S."/>
            <person name="Tice H."/>
            <person name="Cheng J.F."/>
            <person name="Han C."/>
            <person name="Goodwin L."/>
            <person name="Pitluck S."/>
            <person name="Liolios K."/>
            <person name="Pati A."/>
            <person name="Ivanova N."/>
            <person name="Mavromatis K."/>
            <person name="Chen A."/>
            <person name="Palaniappan K."/>
            <person name="Land M."/>
            <person name="Hauser L."/>
            <person name="Chang Y.J."/>
            <person name="Jeffries C.D."/>
            <person name="Detter J.C."/>
            <person name="Brettin T."/>
            <person name="Spring S."/>
            <person name="Rohde M."/>
            <person name="Goker M."/>
            <person name="Woyke T."/>
            <person name="Bristow J."/>
            <person name="Eisen J.A."/>
            <person name="Markowitz V."/>
            <person name="Hugenholtz P."/>
            <person name="Kyrpides N.C."/>
            <person name="Klenk H.P."/>
        </authorList>
    </citation>
    <scope>NUCLEOTIDE SEQUENCE [LARGE SCALE GENOMIC DNA]</scope>
    <source>
        <strain evidence="24">DSM 12809 / NBRC 114555 / N2460</strain>
    </source>
</reference>
<dbReference type="Gene3D" id="1.10.287.130">
    <property type="match status" value="1"/>
</dbReference>
<dbReference type="PANTHER" id="PTHR45339:SF1">
    <property type="entry name" value="HYBRID SIGNAL TRANSDUCTION HISTIDINE KINASE J"/>
    <property type="match status" value="1"/>
</dbReference>
<dbReference type="eggNOG" id="COG0784">
    <property type="taxonomic scope" value="Bacteria"/>
</dbReference>
<dbReference type="PROSITE" id="PS50894">
    <property type="entry name" value="HPT"/>
    <property type="match status" value="1"/>
</dbReference>
<dbReference type="PANTHER" id="PTHR45339">
    <property type="entry name" value="HYBRID SIGNAL TRANSDUCTION HISTIDINE KINASE J"/>
    <property type="match status" value="1"/>
</dbReference>
<evidence type="ECO:0000256" key="12">
    <source>
        <dbReference type="ARBA" id="ARBA00023012"/>
    </source>
</evidence>
<dbReference type="SUPFAM" id="SSF47226">
    <property type="entry name" value="Histidine-containing phosphotransfer domain, HPT domain"/>
    <property type="match status" value="1"/>
</dbReference>
<feature type="modified residue" description="4-aspartylphosphate" evidence="17">
    <location>
        <position position="717"/>
    </location>
</feature>
<evidence type="ECO:0000259" key="22">
    <source>
        <dbReference type="PROSITE" id="PS50894"/>
    </source>
</evidence>
<evidence type="ECO:0000256" key="2">
    <source>
        <dbReference type="ARBA" id="ARBA00004651"/>
    </source>
</evidence>
<evidence type="ECO:0000256" key="3">
    <source>
        <dbReference type="ARBA" id="ARBA00012438"/>
    </source>
</evidence>
<dbReference type="PROSITE" id="PS50109">
    <property type="entry name" value="HIS_KIN"/>
    <property type="match status" value="1"/>
</dbReference>
<feature type="domain" description="Response regulatory" evidence="21">
    <location>
        <begin position="668"/>
        <end position="784"/>
    </location>
</feature>
<dbReference type="SMART" id="SM00448">
    <property type="entry name" value="REC"/>
    <property type="match status" value="2"/>
</dbReference>
<sequence length="1005" mass="114122">MRIQTINAIITILSLVLLTYFSVLLIDLSKKTKAAEIRNNLSNELSMQMNDLVILIYEIVLFDSKQAKTKWLDKYAQTTQTVEKLTESPAPKLLARKMHIKMLHELLKNVFTEYLKIANKTGNDNYYKYQIDIQTSNIFSISSELNKNVLVLQKQTVTELSNLTQKVNKEVLMFIFSLTIFLIMAFIFLWKRVIRPIVFISKILPEYAIGSDLEPLKWKYNDEIGIFVNTFNDTLEKRNEWENELTLINRQLLNTNKDLAKARDAAEQASKAKSSFLANMSHEIRTPLNGIIGLTKLMLDLELSNKQKDYMRKIDRSAKALLGILNDVLDLSKIEAGKLRIDNHDFVFESVFKSIDDLFTIKIEEKGLELFFEIDPEIPQHLTGDPLRIKQVLINLVSNAVKFTDEGEIHIKAEVTEITDSDISILFSVRDTGVGIPANELEKIFTAFTQVDETSTRRYEGTGLGLAITKNLVSMMGGTVTVESDINMGSIFSFKLTLQIPVNAVSSNPNNLYGMKTLVVDDKETSREILRKILESWSFEVYTAKDGESALKLAQAEHEKGSPFHLVLVDWKMPGMDGFETAEKIREFSRDSGIHDKIIMIMVTAYEKELTEKMSGNDNFNFVLSKPVTPSILFDSIVNIQYPKNSAEAETYNEVAKAYPGNDIGGKSVLLVEDNSVNRLVAQETLQKFGLTVEVALNGKDAVEKVKSKKYDAVLMDIHMPVMDGYRATAEIRQIFDKKQLPIIALTADALDTHKEKCFAVGMNDHLSKPINIEILFKVLCKWLQVDYEIQEMRPSDEYFQQLTKNKITCLDIESAGKRINYDWELLRAAIATFRNDYKDAATTLNKLMENKQFEQAEIFLHELKGAAGYIGAVTIVKMAIDLRQALLDEKLDSTTLLTQELCSELDNVIININNIDADTYQSSNNIQCSDQRIKQVFSTVLDIISNFKLVPDETMTELSSVLQSYPIIFEKLESEINDFDYSKAEVTLKKATLQLGIDMEESDD</sequence>
<dbReference type="Pfam" id="PF02518">
    <property type="entry name" value="HATPase_c"/>
    <property type="match status" value="1"/>
</dbReference>
<comment type="subcellular location">
    <subcellularLocation>
        <location evidence="2">Cell membrane</location>
        <topology evidence="2">Multi-pass membrane protein</topology>
    </subcellularLocation>
</comment>
<feature type="modified residue" description="Phosphohistidine" evidence="16">
    <location>
        <position position="862"/>
    </location>
</feature>
<dbReference type="FunFam" id="3.30.565.10:FF:000010">
    <property type="entry name" value="Sensor histidine kinase RcsC"/>
    <property type="match status" value="1"/>
</dbReference>
<keyword evidence="18" id="KW-0175">Coiled coil</keyword>
<dbReference type="CDD" id="cd00082">
    <property type="entry name" value="HisKA"/>
    <property type="match status" value="1"/>
</dbReference>
<dbReference type="GO" id="GO:0005886">
    <property type="term" value="C:plasma membrane"/>
    <property type="evidence" value="ECO:0007669"/>
    <property type="project" value="UniProtKB-SubCell"/>
</dbReference>
<dbReference type="Gene3D" id="1.20.120.160">
    <property type="entry name" value="HPT domain"/>
    <property type="match status" value="1"/>
</dbReference>
<evidence type="ECO:0000259" key="21">
    <source>
        <dbReference type="PROSITE" id="PS50110"/>
    </source>
</evidence>
<keyword evidence="5 17" id="KW-0597">Phosphoprotein</keyword>
<evidence type="ECO:0000256" key="19">
    <source>
        <dbReference type="SAM" id="Phobius"/>
    </source>
</evidence>
<dbReference type="InterPro" id="IPR011006">
    <property type="entry name" value="CheY-like_superfamily"/>
</dbReference>
<organism evidence="23 24">
    <name type="scientific">Denitrovibrio acetiphilus (strain DSM 12809 / NBRC 114555 / N2460)</name>
    <dbReference type="NCBI Taxonomy" id="522772"/>
    <lineage>
        <taxon>Bacteria</taxon>
        <taxon>Pseudomonadati</taxon>
        <taxon>Deferribacterota</taxon>
        <taxon>Deferribacteres</taxon>
        <taxon>Deferribacterales</taxon>
        <taxon>Geovibrionaceae</taxon>
        <taxon>Denitrovibrio</taxon>
    </lineage>
</organism>
<keyword evidence="8" id="KW-0547">Nucleotide-binding</keyword>
<feature type="transmembrane region" description="Helical" evidence="19">
    <location>
        <begin position="6"/>
        <end position="28"/>
    </location>
</feature>
<keyword evidence="4" id="KW-1003">Cell membrane</keyword>
<dbReference type="InterPro" id="IPR001789">
    <property type="entry name" value="Sig_transdc_resp-reg_receiver"/>
</dbReference>
<dbReference type="SUPFAM" id="SSF52172">
    <property type="entry name" value="CheY-like"/>
    <property type="match status" value="2"/>
</dbReference>
<dbReference type="InParanoid" id="D4H1R1"/>
<evidence type="ECO:0000256" key="9">
    <source>
        <dbReference type="ARBA" id="ARBA00022777"/>
    </source>
</evidence>
<evidence type="ECO:0000256" key="4">
    <source>
        <dbReference type="ARBA" id="ARBA00022475"/>
    </source>
</evidence>
<feature type="domain" description="Histidine kinase" evidence="20">
    <location>
        <begin position="279"/>
        <end position="500"/>
    </location>
</feature>
<dbReference type="CDD" id="cd17546">
    <property type="entry name" value="REC_hyHK_CKI1_RcsC-like"/>
    <property type="match status" value="2"/>
</dbReference>
<dbReference type="CDD" id="cd16922">
    <property type="entry name" value="HATPase_EvgS-ArcB-TorS-like"/>
    <property type="match status" value="1"/>
</dbReference>
<evidence type="ECO:0000256" key="16">
    <source>
        <dbReference type="PROSITE-ProRule" id="PRU00110"/>
    </source>
</evidence>
<evidence type="ECO:0000256" key="17">
    <source>
        <dbReference type="PROSITE-ProRule" id="PRU00169"/>
    </source>
</evidence>
<dbReference type="GO" id="GO:0000155">
    <property type="term" value="F:phosphorelay sensor kinase activity"/>
    <property type="evidence" value="ECO:0007669"/>
    <property type="project" value="InterPro"/>
</dbReference>
<dbReference type="Gene3D" id="3.30.565.10">
    <property type="entry name" value="Histidine kinase-like ATPase, C-terminal domain"/>
    <property type="match status" value="1"/>
</dbReference>
<evidence type="ECO:0000256" key="18">
    <source>
        <dbReference type="SAM" id="Coils"/>
    </source>
</evidence>
<keyword evidence="13 19" id="KW-0472">Membrane</keyword>
<feature type="coiled-coil region" evidence="18">
    <location>
        <begin position="238"/>
        <end position="272"/>
    </location>
</feature>
<dbReference type="Pfam" id="PF01627">
    <property type="entry name" value="Hpt"/>
    <property type="match status" value="1"/>
</dbReference>
<evidence type="ECO:0000256" key="10">
    <source>
        <dbReference type="ARBA" id="ARBA00022840"/>
    </source>
</evidence>
<dbReference type="SMART" id="SM00388">
    <property type="entry name" value="HisKA"/>
    <property type="match status" value="1"/>
</dbReference>
<comment type="subunit">
    <text evidence="14">At low DSF concentrations, interacts with RpfF.</text>
</comment>
<evidence type="ECO:0000256" key="7">
    <source>
        <dbReference type="ARBA" id="ARBA00022692"/>
    </source>
</evidence>
<feature type="modified residue" description="4-aspartylphosphate" evidence="17">
    <location>
        <position position="570"/>
    </location>
</feature>
<dbReference type="AlphaFoldDB" id="D4H1R1"/>